<keyword evidence="5" id="KW-0378">Hydrolase</keyword>
<keyword evidence="3" id="KW-0645">Protease</keyword>
<feature type="compositionally biased region" description="Acidic residues" evidence="10">
    <location>
        <begin position="1182"/>
        <end position="1193"/>
    </location>
</feature>
<dbReference type="VEuPathDB" id="FungiDB:M747DRAFT_365901"/>
<dbReference type="VEuPathDB" id="FungiDB:ASPNIDRAFT2_1100339"/>
<dbReference type="SUPFAM" id="SSF54001">
    <property type="entry name" value="Cysteine proteinases"/>
    <property type="match status" value="1"/>
</dbReference>
<evidence type="ECO:0000313" key="14">
    <source>
        <dbReference type="Proteomes" id="UP000068243"/>
    </source>
</evidence>
<dbReference type="PaxDb" id="5061-CADANGAP00011266"/>
<keyword evidence="7 11" id="KW-1133">Transmembrane helix</keyword>
<evidence type="ECO:0000256" key="2">
    <source>
        <dbReference type="ARBA" id="ARBA00005234"/>
    </source>
</evidence>
<evidence type="ECO:0000256" key="10">
    <source>
        <dbReference type="SAM" id="MobiDB-lite"/>
    </source>
</evidence>
<feature type="compositionally biased region" description="Basic residues" evidence="10">
    <location>
        <begin position="1212"/>
        <end position="1235"/>
    </location>
</feature>
<feature type="compositionally biased region" description="Basic and acidic residues" evidence="10">
    <location>
        <begin position="1509"/>
        <end position="1521"/>
    </location>
</feature>
<evidence type="ECO:0000256" key="11">
    <source>
        <dbReference type="SAM" id="Phobius"/>
    </source>
</evidence>
<accession>A0A100IK27</accession>
<protein>
    <recommendedName>
        <fullName evidence="12">Ubiquitin-like protease family profile domain-containing protein</fullName>
    </recommendedName>
</protein>
<dbReference type="SMART" id="SM00014">
    <property type="entry name" value="acidPPc"/>
    <property type="match status" value="1"/>
</dbReference>
<dbReference type="OrthoDB" id="1939479at2759"/>
<evidence type="ECO:0000256" key="7">
    <source>
        <dbReference type="ARBA" id="ARBA00022989"/>
    </source>
</evidence>
<evidence type="ECO:0000256" key="9">
    <source>
        <dbReference type="ARBA" id="ARBA00038324"/>
    </source>
</evidence>
<dbReference type="GO" id="GO:0006508">
    <property type="term" value="P:proteolysis"/>
    <property type="evidence" value="ECO:0007669"/>
    <property type="project" value="UniProtKB-KW"/>
</dbReference>
<feature type="transmembrane region" description="Helical" evidence="11">
    <location>
        <begin position="597"/>
        <end position="620"/>
    </location>
</feature>
<feature type="compositionally biased region" description="Polar residues" evidence="10">
    <location>
        <begin position="859"/>
        <end position="868"/>
    </location>
</feature>
<feature type="compositionally biased region" description="Basic and acidic residues" evidence="10">
    <location>
        <begin position="1120"/>
        <end position="1143"/>
    </location>
</feature>
<dbReference type="GO" id="GO:0042392">
    <property type="term" value="F:sphingosine-1-phosphate phosphatase activity"/>
    <property type="evidence" value="ECO:0007669"/>
    <property type="project" value="TreeGrafter"/>
</dbReference>
<feature type="region of interest" description="Disordered" evidence="10">
    <location>
        <begin position="403"/>
        <end position="436"/>
    </location>
</feature>
<reference evidence="14" key="1">
    <citation type="journal article" date="2016" name="Genome Announc.">
        <title>Draft genome sequence of Aspergillus niger strain An76.</title>
        <authorList>
            <person name="Gong W."/>
            <person name="Cheng Z."/>
            <person name="Zhang H."/>
            <person name="Liu L."/>
            <person name="Gao P."/>
            <person name="Wang L."/>
        </authorList>
    </citation>
    <scope>NUCLEOTIDE SEQUENCE [LARGE SCALE GENOMIC DNA]</scope>
    <source>
        <strain evidence="14">An76</strain>
    </source>
</reference>
<feature type="compositionally biased region" description="Polar residues" evidence="10">
    <location>
        <begin position="1150"/>
        <end position="1173"/>
    </location>
</feature>
<gene>
    <name evidence="13" type="ORF">ABL_05337</name>
</gene>
<dbReference type="OMA" id="HNAGRND"/>
<dbReference type="Gene3D" id="1.20.144.10">
    <property type="entry name" value="Phosphatidic acid phosphatase type 2/haloperoxidase"/>
    <property type="match status" value="1"/>
</dbReference>
<dbReference type="Proteomes" id="UP000068243">
    <property type="component" value="Unassembled WGS sequence"/>
</dbReference>
<evidence type="ECO:0000256" key="1">
    <source>
        <dbReference type="ARBA" id="ARBA00004477"/>
    </source>
</evidence>
<dbReference type="InterPro" id="IPR036938">
    <property type="entry name" value="PAP2/HPO_sf"/>
</dbReference>
<proteinExistence type="inferred from homology"/>
<comment type="subcellular location">
    <subcellularLocation>
        <location evidence="1">Endoplasmic reticulum membrane</location>
        <topology evidence="1">Multi-pass membrane protein</topology>
    </subcellularLocation>
</comment>
<comment type="similarity">
    <text evidence="9">Belongs to the type 2 lipid phosphate phosphatase family.</text>
</comment>
<dbReference type="FunFam" id="3.40.395.10:FF:000014">
    <property type="entry name" value="Ulp1 protease family protein"/>
    <property type="match status" value="1"/>
</dbReference>
<dbReference type="Gene3D" id="3.40.395.10">
    <property type="entry name" value="Adenoviral Proteinase, Chain A"/>
    <property type="match status" value="1"/>
</dbReference>
<dbReference type="Pfam" id="PF01569">
    <property type="entry name" value="PAP2"/>
    <property type="match status" value="1"/>
</dbReference>
<keyword evidence="6" id="KW-0256">Endoplasmic reticulum</keyword>
<evidence type="ECO:0000256" key="5">
    <source>
        <dbReference type="ARBA" id="ARBA00022801"/>
    </source>
</evidence>
<dbReference type="PANTHER" id="PTHR14969:SF28">
    <property type="entry name" value="DIHYDROSPHINGOSINE 1-PHOSPHATE PHOSPHATASE LCB3-RELATED"/>
    <property type="match status" value="1"/>
</dbReference>
<feature type="compositionally biased region" description="Polar residues" evidence="10">
    <location>
        <begin position="994"/>
        <end position="1003"/>
    </location>
</feature>
<dbReference type="GO" id="GO:0008234">
    <property type="term" value="F:cysteine-type peptidase activity"/>
    <property type="evidence" value="ECO:0007669"/>
    <property type="project" value="InterPro"/>
</dbReference>
<feature type="region of interest" description="Disordered" evidence="10">
    <location>
        <begin position="1418"/>
        <end position="1460"/>
    </location>
</feature>
<feature type="transmembrane region" description="Helical" evidence="11">
    <location>
        <begin position="251"/>
        <end position="272"/>
    </location>
</feature>
<dbReference type="GO" id="GO:0005789">
    <property type="term" value="C:endoplasmic reticulum membrane"/>
    <property type="evidence" value="ECO:0007669"/>
    <property type="project" value="UniProtKB-SubCell"/>
</dbReference>
<evidence type="ECO:0000256" key="3">
    <source>
        <dbReference type="ARBA" id="ARBA00022670"/>
    </source>
</evidence>
<dbReference type="PANTHER" id="PTHR14969">
    <property type="entry name" value="SPHINGOSINE-1-PHOSPHATE PHOSPHOHYDROLASE"/>
    <property type="match status" value="1"/>
</dbReference>
<feature type="region of interest" description="Disordered" evidence="10">
    <location>
        <begin position="859"/>
        <end position="896"/>
    </location>
</feature>
<feature type="compositionally biased region" description="Polar residues" evidence="10">
    <location>
        <begin position="881"/>
        <end position="891"/>
    </location>
</feature>
<organism evidence="13 14">
    <name type="scientific">Aspergillus niger</name>
    <dbReference type="NCBI Taxonomy" id="5061"/>
    <lineage>
        <taxon>Eukaryota</taxon>
        <taxon>Fungi</taxon>
        <taxon>Dikarya</taxon>
        <taxon>Ascomycota</taxon>
        <taxon>Pezizomycotina</taxon>
        <taxon>Eurotiomycetes</taxon>
        <taxon>Eurotiomycetidae</taxon>
        <taxon>Eurotiales</taxon>
        <taxon>Aspergillaceae</taxon>
        <taxon>Aspergillus</taxon>
        <taxon>Aspergillus subgen. Circumdati</taxon>
    </lineage>
</organism>
<dbReference type="PROSITE" id="PS50600">
    <property type="entry name" value="ULP_PROTEASE"/>
    <property type="match status" value="1"/>
</dbReference>
<dbReference type="VEuPathDB" id="FungiDB:ATCC64974_4520"/>
<dbReference type="VEuPathDB" id="FungiDB:An14g05500"/>
<evidence type="ECO:0000256" key="4">
    <source>
        <dbReference type="ARBA" id="ARBA00022692"/>
    </source>
</evidence>
<dbReference type="VEuPathDB" id="FungiDB:ATCC64974_4510"/>
<dbReference type="Pfam" id="PF02902">
    <property type="entry name" value="Peptidase_C48"/>
    <property type="match status" value="1"/>
</dbReference>
<dbReference type="InterPro" id="IPR038765">
    <property type="entry name" value="Papain-like_cys_pep_sf"/>
</dbReference>
<dbReference type="VEuPathDB" id="FungiDB:M747DRAFT_365902"/>
<keyword evidence="4 11" id="KW-0812">Transmembrane</keyword>
<feature type="compositionally biased region" description="Polar residues" evidence="10">
    <location>
        <begin position="1239"/>
        <end position="1251"/>
    </location>
</feature>
<evidence type="ECO:0000313" key="13">
    <source>
        <dbReference type="EMBL" id="GAQ42676.1"/>
    </source>
</evidence>
<feature type="transmembrane region" description="Helical" evidence="11">
    <location>
        <begin position="192"/>
        <end position="213"/>
    </location>
</feature>
<name>A0A100IK27_ASPNG</name>
<feature type="transmembrane region" description="Helical" evidence="11">
    <location>
        <begin position="167"/>
        <end position="185"/>
    </location>
</feature>
<feature type="region of interest" description="Disordered" evidence="10">
    <location>
        <begin position="977"/>
        <end position="1014"/>
    </location>
</feature>
<feature type="region of interest" description="Disordered" evidence="10">
    <location>
        <begin position="1096"/>
        <end position="1257"/>
    </location>
</feature>
<feature type="domain" description="Ubiquitin-like protease family profile" evidence="12">
    <location>
        <begin position="1558"/>
        <end position="1728"/>
    </location>
</feature>
<feature type="transmembrane region" description="Helical" evidence="11">
    <location>
        <begin position="292"/>
        <end position="313"/>
    </location>
</feature>
<comment type="similarity">
    <text evidence="2">Belongs to the peptidase C48 family.</text>
</comment>
<dbReference type="SUPFAM" id="SSF48317">
    <property type="entry name" value="Acid phosphatase/Vanadium-dependent haloperoxidase"/>
    <property type="match status" value="1"/>
</dbReference>
<dbReference type="EMBL" id="BCMY01000008">
    <property type="protein sequence ID" value="GAQ42676.1"/>
    <property type="molecule type" value="Genomic_DNA"/>
</dbReference>
<feature type="region of interest" description="Disordered" evidence="10">
    <location>
        <begin position="1509"/>
        <end position="1528"/>
    </location>
</feature>
<dbReference type="GO" id="GO:0019783">
    <property type="term" value="F:ubiquitin-like protein peptidase activity"/>
    <property type="evidence" value="ECO:0007669"/>
    <property type="project" value="UniProtKB-ARBA"/>
</dbReference>
<evidence type="ECO:0000256" key="8">
    <source>
        <dbReference type="ARBA" id="ARBA00023136"/>
    </source>
</evidence>
<dbReference type="CDD" id="cd03388">
    <property type="entry name" value="PAP2_SPPase1"/>
    <property type="match status" value="1"/>
</dbReference>
<evidence type="ECO:0000259" key="12">
    <source>
        <dbReference type="PROSITE" id="PS50600"/>
    </source>
</evidence>
<dbReference type="VEuPathDB" id="FungiDB:ASPNIDRAFT2_1100335"/>
<feature type="transmembrane region" description="Helical" evidence="11">
    <location>
        <begin position="219"/>
        <end position="239"/>
    </location>
</feature>
<feature type="transmembrane region" description="Helical" evidence="11">
    <location>
        <begin position="60"/>
        <end position="81"/>
    </location>
</feature>
<dbReference type="InterPro" id="IPR000326">
    <property type="entry name" value="PAP2/HPO"/>
</dbReference>
<dbReference type="InterPro" id="IPR003653">
    <property type="entry name" value="Peptidase_C48_C"/>
</dbReference>
<keyword evidence="8 11" id="KW-0472">Membrane</keyword>
<evidence type="ECO:0000256" key="6">
    <source>
        <dbReference type="ARBA" id="ARBA00022824"/>
    </source>
</evidence>
<sequence>MVNGKNGQPDAGLRSLDHYRNQLPYWRYWPRQKLLPLIRYETPYLAWVQERVRTPALDSYFAFTANLGTHTFFMVFLPILFWCGYTSLGRGMVHLLASGVFFSGFIKDLLCLPRPLSPPLQRITMSGSAALEYGFPSTHSTNAVSVAAYALALLNSPDSTLSPQVNIVLQAITYLYVCSIVLGRLYCGMHGFFDVVIGCLLGFLLAFLQYTFGPTVDEYVVSATGRGVTLVILLILGLVRIHPEPADDCPCFDDSVAFAGVTLGAQVAYWHIARSSLMWDEPVPANVPFEFQRVGLVKTALRLIIGVLMLFTWRAVTKPFLLRALPPVFRGLEKLGLILPRRFFRNASQYTTVPSQLRDHEVLPGFSEIPSIITTIRHPRRRAISIGPQSEADAYETLAYREKRRRESLSTANQPSPVPEAGGPASESEPRKLSRKPSKLHEYENMMGTGAPGVATSVDVSSQEASSTVPFPPFESEIEADEKEVFSQIKRPRVRYDVEVVTKLVVYSVAAKLPSEDELICCLTPLLASSLPQLLAASLPPLRLCAFLAPRPPRAFPRAFLWSSNSLRRRARLPPSLWQSPMAAFSEYFCFDSSFPFAAHGAALVFFFTLLFLLFLFSFFSPITHLPITSERVYDSSEYSNFSYRAINILQLLSQLPSPEELVSTLLVAMSGVFSTLRPDMEDQPMQNVCYVPADSAPHEEAVDATAHDPMDCAPDFPSSNISQETVNAPSAESPLYQLRSVHIPGNPKAVRLSGKHEVKPSFPLRTPLIRPDHRFSPNNRSTSLLSFDAIQKSRLNAQPSYASVGTSKYLNPGLSRASWSNNKPLSLPFGPERSSGTNYLLGGKSIGIDKKAFHMNSFPTNKSSGLVTPSRKRSMDDGSNEQAQPINSPSAKFRRVRAGSFARSAATDNDATANENDWYPGSPMDIDTPEHNNEPNMVTALATVEAHLDLPNISPNSRQVEAFAVRTVTALAIPTSPSTPDSRMMPGAWPESVPSQWSTNAATDDEDSPMTSDEVIPSNDTDMAEAEDSTVPVLQVAEPQPSSPWYAYWGTWQDYMQTVVSIPVGITQNFSYAARSAANAVGAAKRRMCALWNRRGGRRLPSPPGSPTRLNLRNLSPEQQERMDRDRRIRSGESSPRTDRSFPDLSNVPDFSSNNRTAPTVESSRIWQDLVSQEQRPQEQVPEEQVPEEQVPEEQVTQTPRGTVSVERRARGSKNMRTRPARKSPTRSAHRSARRSAQETTQKCLRQQGSPGIRKHRWITRAERAENRERSAPFRALFVGDIAGMKKAMEDQAARDRQASAAGSRAIEPILMRSNDELDRVRDMNMLANFQSRSATIGIISDDTVKLGATEKILSASTTVAPKTILKVRGTPGSSGNRTRPRRATPRRVRFREPVVAEFIDDTREWGEVEDNLAPHLGDTFDVNEKTAPETNVGTKAEQVTEKENVPPVPENEDEDEPIVDPWSQPTFEYPLGRAVSAVSLFYPEPRPIPEGRTESVYANRWRQIQEEERQKELPSRIKPDGPAVRPLSPEWEARIKELQDGRVSGGKTVATTLSGDPLTKRSLATCYTRGEWLNDEIINGYLALIVDYLRRKNHNAGRNDKPRFHAFNSFFFSNLRDKGYDSVARWAKRAKIGGPLLLDVDTVYIPVHNSQHWTLVVVRPGERSIEHFDSLGARSRRHIAVVQTWLRGELGPKYVEEEWRVLPSLSPQQDNGSDCGVFLLTTAKAVAIGLEPLSYGAQDTPLLRRKIVAELMAGGLEGEFDPAQQDHVLL</sequence>
<comment type="caution">
    <text evidence="13">The sequence shown here is derived from an EMBL/GenBank/DDBJ whole genome shotgun (WGS) entry which is preliminary data.</text>
</comment>